<reference evidence="3" key="1">
    <citation type="journal article" date="2019" name="Int. J. Syst. Evol. Microbiol.">
        <title>The Global Catalogue of Microorganisms (GCM) 10K type strain sequencing project: providing services to taxonomists for standard genome sequencing and annotation.</title>
        <authorList>
            <consortium name="The Broad Institute Genomics Platform"/>
            <consortium name="The Broad Institute Genome Sequencing Center for Infectious Disease"/>
            <person name="Wu L."/>
            <person name="Ma J."/>
        </authorList>
    </citation>
    <scope>NUCLEOTIDE SEQUENCE [LARGE SCALE GENOMIC DNA]</scope>
    <source>
        <strain evidence="3">JCM 4316</strain>
    </source>
</reference>
<evidence type="ECO:0000313" key="3">
    <source>
        <dbReference type="Proteomes" id="UP001500253"/>
    </source>
</evidence>
<organism evidence="2 3">
    <name type="scientific">Streptomyces cuspidosporus</name>
    <dbReference type="NCBI Taxonomy" id="66882"/>
    <lineage>
        <taxon>Bacteria</taxon>
        <taxon>Bacillati</taxon>
        <taxon>Actinomycetota</taxon>
        <taxon>Actinomycetes</taxon>
        <taxon>Kitasatosporales</taxon>
        <taxon>Streptomycetaceae</taxon>
        <taxon>Streptomyces</taxon>
    </lineage>
</organism>
<feature type="region of interest" description="Disordered" evidence="1">
    <location>
        <begin position="1"/>
        <end position="33"/>
    </location>
</feature>
<protein>
    <submittedName>
        <fullName evidence="2">Uncharacterized protein</fullName>
    </submittedName>
</protein>
<gene>
    <name evidence="2" type="ORF">GCM10010246_77340</name>
</gene>
<name>A0ABP5U896_9ACTN</name>
<dbReference type="Proteomes" id="UP001500253">
    <property type="component" value="Unassembled WGS sequence"/>
</dbReference>
<keyword evidence="3" id="KW-1185">Reference proteome</keyword>
<evidence type="ECO:0000313" key="2">
    <source>
        <dbReference type="EMBL" id="GAA2371513.1"/>
    </source>
</evidence>
<evidence type="ECO:0000256" key="1">
    <source>
        <dbReference type="SAM" id="MobiDB-lite"/>
    </source>
</evidence>
<proteinExistence type="predicted"/>
<sequence>MLEVHEQVTGELSDPCARRAGGDTQDMNAPSLDLHDEENVETLEEDGLHVHEVAGEQRVGLHRTRRIVAAAPR</sequence>
<comment type="caution">
    <text evidence="2">The sequence shown here is derived from an EMBL/GenBank/DDBJ whole genome shotgun (WGS) entry which is preliminary data.</text>
</comment>
<accession>A0ABP5U896</accession>
<dbReference type="EMBL" id="BAAASD010000057">
    <property type="protein sequence ID" value="GAA2371513.1"/>
    <property type="molecule type" value="Genomic_DNA"/>
</dbReference>